<name>A0A0A9XWW1_LYGHE</name>
<sequence>SVQTTTTKKSSIIRKYLENLFLRIATVNSLIDIPMSEPEVQTIPKEAIHAGKPAYFIVEHSNNETINVNANCILKLIYEYIRLKVGIPDNMEMDLCDDEGVPKSLFDAPEGAYGTEFFEHKNLYYIVLLERTKYGTVSIPRILLSASHRHFGKVMKAMTKVYDRTSESLSTGGLRLDGSTSREKVKKKHPKKKTEKPAPT</sequence>
<gene>
    <name evidence="2" type="ORF">CM83_3527</name>
</gene>
<dbReference type="InterPro" id="IPR039471">
    <property type="entry name" value="CXorf65-like"/>
</dbReference>
<accession>A0A0A9XWW1</accession>
<dbReference type="AlphaFoldDB" id="A0A0A9XWW1"/>
<reference evidence="2" key="1">
    <citation type="journal article" date="2014" name="PLoS ONE">
        <title>Transcriptome-Based Identification of ABC Transporters in the Western Tarnished Plant Bug Lygus hesperus.</title>
        <authorList>
            <person name="Hull J.J."/>
            <person name="Chaney K."/>
            <person name="Geib S.M."/>
            <person name="Fabrick J.A."/>
            <person name="Brent C.S."/>
            <person name="Walsh D."/>
            <person name="Lavine L.C."/>
        </authorList>
    </citation>
    <scope>NUCLEOTIDE SEQUENCE</scope>
</reference>
<evidence type="ECO:0000313" key="2">
    <source>
        <dbReference type="EMBL" id="JAG23881.1"/>
    </source>
</evidence>
<proteinExistence type="predicted"/>
<dbReference type="EMBL" id="GBHO01019723">
    <property type="protein sequence ID" value="JAG23881.1"/>
    <property type="molecule type" value="Transcribed_RNA"/>
</dbReference>
<feature type="compositionally biased region" description="Basic residues" evidence="1">
    <location>
        <begin position="184"/>
        <end position="194"/>
    </location>
</feature>
<protein>
    <submittedName>
        <fullName evidence="2">Uncharacterized protein</fullName>
    </submittedName>
</protein>
<reference evidence="2" key="2">
    <citation type="submission" date="2014-07" db="EMBL/GenBank/DDBJ databases">
        <authorList>
            <person name="Hull J."/>
        </authorList>
    </citation>
    <scope>NUCLEOTIDE SEQUENCE</scope>
</reference>
<feature type="region of interest" description="Disordered" evidence="1">
    <location>
        <begin position="169"/>
        <end position="200"/>
    </location>
</feature>
<organism evidence="2">
    <name type="scientific">Lygus hesperus</name>
    <name type="common">Western plant bug</name>
    <dbReference type="NCBI Taxonomy" id="30085"/>
    <lineage>
        <taxon>Eukaryota</taxon>
        <taxon>Metazoa</taxon>
        <taxon>Ecdysozoa</taxon>
        <taxon>Arthropoda</taxon>
        <taxon>Hexapoda</taxon>
        <taxon>Insecta</taxon>
        <taxon>Pterygota</taxon>
        <taxon>Neoptera</taxon>
        <taxon>Paraneoptera</taxon>
        <taxon>Hemiptera</taxon>
        <taxon>Heteroptera</taxon>
        <taxon>Panheteroptera</taxon>
        <taxon>Cimicomorpha</taxon>
        <taxon>Miridae</taxon>
        <taxon>Mirini</taxon>
        <taxon>Lygus</taxon>
    </lineage>
</organism>
<dbReference type="PANTHER" id="PTHR33887:SF4">
    <property type="entry name" value="AB2-183"/>
    <property type="match status" value="1"/>
</dbReference>
<dbReference type="PANTHER" id="PTHR33887">
    <property type="entry name" value="PB1 DOMAIN-CONTAINING PROTEIN"/>
    <property type="match status" value="1"/>
</dbReference>
<dbReference type="Pfam" id="PF15874">
    <property type="entry name" value="Il2rg"/>
    <property type="match status" value="1"/>
</dbReference>
<feature type="non-terminal residue" evidence="2">
    <location>
        <position position="1"/>
    </location>
</feature>
<evidence type="ECO:0000256" key="1">
    <source>
        <dbReference type="SAM" id="MobiDB-lite"/>
    </source>
</evidence>